<dbReference type="EMBL" id="JAKWBI020000921">
    <property type="protein sequence ID" value="KAJ2892006.1"/>
    <property type="molecule type" value="Genomic_DNA"/>
</dbReference>
<feature type="domain" description="Alpha/beta hydrolase fold-3" evidence="3">
    <location>
        <begin position="339"/>
        <end position="398"/>
    </location>
</feature>
<feature type="region of interest" description="Disordered" evidence="2">
    <location>
        <begin position="827"/>
        <end position="853"/>
    </location>
</feature>
<sequence>MNTASISLAVTPTVVSTFLSHYFNRKPLRQRPTAHLSYDEGLQLIRSFLTYSSNHTVEELQAFTGQWVPYPAWVTVDEINIPESHTSRAAELLIEQLGEDGVERVGGKKWWQWRKEKTNLTAEWIEMRSDCYERKKNGGESQRVMLYVHGGAYYFGSVDEHRYQLQRHARKLRARVFAPEYRLAPQFPFPCGLQDCLAAYLMLLETQDSTTIILAGDSAGAGMILSMLIMIRDAELPMPTGAILISPWVDLTHSFPSVSTPCPFDYIPQSGFHHKPSKAWPPPNEDEWLEIEKAKKEIQKNSGRSKTDSSTNGTKDDGDETTQPTGDSSRRCMKINLGTKETTLKEQLQMYTTNDMLSHPLVSPVLQATLGGLPPLFIMVGGGEILRDEQIYLAHKCANPQKYAPPNLTEEERARLDKYNPTDVHLQVWEDMCHVGPTLSFTRPAKFMYRSVAQFGAWALARAQKTGIEIMDDDEISVISSSSSGDGEGEARQGKAPGQQGQQPRAMEEMPTSANITEEPPRQIGKSGDPLPPFQDHMIRQRVSRHGKLFPLEPEVDIKSLAMEHHEIGVIKEGPVKNWLSMRQVLDKKFSTSRTKIHKKRIKEAKAGYESFGEGEFPPPSALAGRRPIAGETSEWRWKKHKSFGLALWSGWGSKHDEMTVGREAQATQLDQADQAKAEGASAGGDSHRGSIGNVPTVEEPEGAKKESQEQNGEGTGAGGLNRPSALSQRNRSHSHTKVVVDDHQTDEDGGVAGRAKDKEDKDAADEQRREDKEQQQQNSPSLVVPAIEMGSTGKRPHVDGIAMPFTVKKDADTASMITLYSRMESAGSLGGHSRAPSAASTTTNLTAGRGHVRGNQSLDIDFGVAGRRPKVDGIAMPFSLMHLKKDGGRGGEDDGASMLTLDSMAPSMMTTAGQGVQPSSEVAEGSGAASVGGGHSRPLSVSLSLGGMSGVGSPLAREVNMELGAPSTDDGGGGSGAGGDDEKVGEKGVPVEEEGKIPRGSQDTVKGEKILVAGESDKSGETNANIGGAGMGAEEQTERPGVETFVTAEELPVVSVTPSKDGGLNVAGKHYTQAPSGDVEKEKEEEEGKGEVNGAKM</sequence>
<keyword evidence="1 4" id="KW-0378">Hydrolase</keyword>
<evidence type="ECO:0000313" key="4">
    <source>
        <dbReference type="EMBL" id="KAJ2892006.1"/>
    </source>
</evidence>
<feature type="region of interest" description="Disordered" evidence="2">
    <location>
        <begin position="911"/>
        <end position="936"/>
    </location>
</feature>
<feature type="region of interest" description="Disordered" evidence="2">
    <location>
        <begin position="296"/>
        <end position="334"/>
    </location>
</feature>
<dbReference type="PANTHER" id="PTHR48081">
    <property type="entry name" value="AB HYDROLASE SUPERFAMILY PROTEIN C4A8.06C"/>
    <property type="match status" value="1"/>
</dbReference>
<dbReference type="PANTHER" id="PTHR48081:SF19">
    <property type="entry name" value="AB HYDROLASE SUPERFAMILY PROTEIN C4A8.06C"/>
    <property type="match status" value="1"/>
</dbReference>
<feature type="compositionally biased region" description="Basic and acidic residues" evidence="2">
    <location>
        <begin position="981"/>
        <end position="998"/>
    </location>
</feature>
<dbReference type="InterPro" id="IPR013094">
    <property type="entry name" value="AB_hydrolase_3"/>
</dbReference>
<dbReference type="SUPFAM" id="SSF53474">
    <property type="entry name" value="alpha/beta-Hydrolases"/>
    <property type="match status" value="1"/>
</dbReference>
<feature type="region of interest" description="Disordered" evidence="2">
    <location>
        <begin position="1057"/>
        <end position="1098"/>
    </location>
</feature>
<evidence type="ECO:0000259" key="3">
    <source>
        <dbReference type="Pfam" id="PF07859"/>
    </source>
</evidence>
<feature type="region of interest" description="Disordered" evidence="2">
    <location>
        <begin position="964"/>
        <end position="1041"/>
    </location>
</feature>
<dbReference type="Pfam" id="PF07859">
    <property type="entry name" value="Abhydrolase_3"/>
    <property type="match status" value="2"/>
</dbReference>
<proteinExistence type="predicted"/>
<dbReference type="Proteomes" id="UP001201980">
    <property type="component" value="Unassembled WGS sequence"/>
</dbReference>
<dbReference type="InterPro" id="IPR029058">
    <property type="entry name" value="AB_hydrolase_fold"/>
</dbReference>
<dbReference type="Gene3D" id="3.40.50.1820">
    <property type="entry name" value="alpha/beta hydrolase"/>
    <property type="match status" value="1"/>
</dbReference>
<dbReference type="GO" id="GO:0016787">
    <property type="term" value="F:hydrolase activity"/>
    <property type="evidence" value="ECO:0007669"/>
    <property type="project" value="UniProtKB-KW"/>
</dbReference>
<feature type="region of interest" description="Disordered" evidence="2">
    <location>
        <begin position="474"/>
        <end position="528"/>
    </location>
</feature>
<feature type="compositionally biased region" description="Basic and acidic residues" evidence="2">
    <location>
        <begin position="755"/>
        <end position="775"/>
    </location>
</feature>
<dbReference type="AlphaFoldDB" id="A0AAD5WMV2"/>
<feature type="region of interest" description="Disordered" evidence="2">
    <location>
        <begin position="670"/>
        <end position="786"/>
    </location>
</feature>
<feature type="compositionally biased region" description="Basic and acidic residues" evidence="2">
    <location>
        <begin position="1006"/>
        <end position="1021"/>
    </location>
</feature>
<comment type="caution">
    <text evidence="4">The sequence shown here is derived from an EMBL/GenBank/DDBJ whole genome shotgun (WGS) entry which is preliminary data.</text>
</comment>
<protein>
    <submittedName>
        <fullName evidence="4">AB hydrolase superfamily</fullName>
    </submittedName>
</protein>
<feature type="compositionally biased region" description="Low complexity" evidence="2">
    <location>
        <begin position="494"/>
        <end position="505"/>
    </location>
</feature>
<name>A0AAD5WMV2_9PEZI</name>
<evidence type="ECO:0000256" key="1">
    <source>
        <dbReference type="ARBA" id="ARBA00022801"/>
    </source>
</evidence>
<reference evidence="4" key="1">
    <citation type="submission" date="2022-07" db="EMBL/GenBank/DDBJ databases">
        <title>Draft genome sequence of Zalerion maritima ATCC 34329, a (micro)plastics degrading marine fungus.</title>
        <authorList>
            <person name="Paco A."/>
            <person name="Goncalves M.F.M."/>
            <person name="Rocha-Santos T.A.P."/>
            <person name="Alves A."/>
        </authorList>
    </citation>
    <scope>NUCLEOTIDE SEQUENCE</scope>
    <source>
        <strain evidence="4">ATCC 34329</strain>
    </source>
</reference>
<feature type="compositionally biased region" description="Low complexity" evidence="2">
    <location>
        <begin position="920"/>
        <end position="930"/>
    </location>
</feature>
<gene>
    <name evidence="4" type="ORF">MKZ38_010454</name>
</gene>
<dbReference type="InterPro" id="IPR050300">
    <property type="entry name" value="GDXG_lipolytic_enzyme"/>
</dbReference>
<organism evidence="4 5">
    <name type="scientific">Zalerion maritima</name>
    <dbReference type="NCBI Taxonomy" id="339359"/>
    <lineage>
        <taxon>Eukaryota</taxon>
        <taxon>Fungi</taxon>
        <taxon>Dikarya</taxon>
        <taxon>Ascomycota</taxon>
        <taxon>Pezizomycotina</taxon>
        <taxon>Sordariomycetes</taxon>
        <taxon>Lulworthiomycetidae</taxon>
        <taxon>Lulworthiales</taxon>
        <taxon>Lulworthiaceae</taxon>
        <taxon>Zalerion</taxon>
    </lineage>
</organism>
<evidence type="ECO:0000256" key="2">
    <source>
        <dbReference type="SAM" id="MobiDB-lite"/>
    </source>
</evidence>
<evidence type="ECO:0000313" key="5">
    <source>
        <dbReference type="Proteomes" id="UP001201980"/>
    </source>
</evidence>
<accession>A0AAD5WMV2</accession>
<feature type="domain" description="Alpha/beta hydrolase fold-3" evidence="3">
    <location>
        <begin position="145"/>
        <end position="257"/>
    </location>
</feature>
<keyword evidence="5" id="KW-1185">Reference proteome</keyword>
<feature type="compositionally biased region" description="Polar residues" evidence="2">
    <location>
        <begin position="300"/>
        <end position="313"/>
    </location>
</feature>